<dbReference type="Gene3D" id="1.10.443.10">
    <property type="entry name" value="Intergrase catalytic core"/>
    <property type="match status" value="1"/>
</dbReference>
<dbReference type="Gene3D" id="3.30.420.10">
    <property type="entry name" value="Ribonuclease H-like superfamily/Ribonuclease H"/>
    <property type="match status" value="1"/>
</dbReference>
<organism evidence="2 3">
    <name type="scientific">Magallana gigas</name>
    <name type="common">Pacific oyster</name>
    <name type="synonym">Crassostrea gigas</name>
    <dbReference type="NCBI Taxonomy" id="29159"/>
    <lineage>
        <taxon>Eukaryota</taxon>
        <taxon>Metazoa</taxon>
        <taxon>Spiralia</taxon>
        <taxon>Lophotrochozoa</taxon>
        <taxon>Mollusca</taxon>
        <taxon>Bivalvia</taxon>
        <taxon>Autobranchia</taxon>
        <taxon>Pteriomorphia</taxon>
        <taxon>Ostreida</taxon>
        <taxon>Ostreoidea</taxon>
        <taxon>Ostreidae</taxon>
        <taxon>Magallana</taxon>
    </lineage>
</organism>
<dbReference type="GO" id="GO:0006310">
    <property type="term" value="P:DNA recombination"/>
    <property type="evidence" value="ECO:0007669"/>
    <property type="project" value="UniProtKB-KW"/>
</dbReference>
<accession>A0A8W8K3B7</accession>
<dbReference type="PANTHER" id="PTHR35617:SF3">
    <property type="entry name" value="CORE-BINDING (CB) DOMAIN-CONTAINING PROTEIN"/>
    <property type="match status" value="1"/>
</dbReference>
<dbReference type="SUPFAM" id="SSF56349">
    <property type="entry name" value="DNA breaking-rejoining enzymes"/>
    <property type="match status" value="1"/>
</dbReference>
<dbReference type="PANTHER" id="PTHR35617">
    <property type="entry name" value="PHAGE_INTEGRASE DOMAIN-CONTAINING PROTEIN"/>
    <property type="match status" value="1"/>
</dbReference>
<dbReference type="CDD" id="cd09275">
    <property type="entry name" value="RNase_HI_RT_DIRS1"/>
    <property type="match status" value="1"/>
</dbReference>
<dbReference type="SUPFAM" id="SSF53098">
    <property type="entry name" value="Ribonuclease H-like"/>
    <property type="match status" value="1"/>
</dbReference>
<protein>
    <submittedName>
        <fullName evidence="2">Uncharacterized protein</fullName>
    </submittedName>
</protein>
<dbReference type="EnsemblMetazoa" id="G21460.1">
    <property type="protein sequence ID" value="G21460.1:cds"/>
    <property type="gene ID" value="G21460"/>
</dbReference>
<evidence type="ECO:0000313" key="2">
    <source>
        <dbReference type="EnsemblMetazoa" id="G21460.1:cds"/>
    </source>
</evidence>
<keyword evidence="1" id="KW-0233">DNA recombination</keyword>
<dbReference type="InterPro" id="IPR036397">
    <property type="entry name" value="RNaseH_sf"/>
</dbReference>
<keyword evidence="3" id="KW-1185">Reference proteome</keyword>
<dbReference type="InterPro" id="IPR011010">
    <property type="entry name" value="DNA_brk_join_enz"/>
</dbReference>
<reference evidence="2" key="1">
    <citation type="submission" date="2022-08" db="UniProtKB">
        <authorList>
            <consortium name="EnsemblMetazoa"/>
        </authorList>
    </citation>
    <scope>IDENTIFICATION</scope>
    <source>
        <strain evidence="2">05x7-T-G4-1.051#20</strain>
    </source>
</reference>
<sequence length="674" mass="77734">MGAHFNLVEGNATPTETRFQSILDIVQSLFTSQHTQVIVILKLLGLMASCIYLVPLGRLHTRPIQLYLLALWRPKIHPLTHMIVIRPILLQHLQWWMKREHFFKGMPLQDPPSQLTLITDASEHGWGAHIENWETAGIWPHQYQQKHINWLELKAVQLALQEALYLIKGKVILIRSDNTTVISYINKQGGTHSPELCYLTWELFQWCIQYKITIRAVHIPGKKNFLADALSRGKVVRMSEWSLNNTVVNLLFQQMGTPCIDLFATAENKKLPVYCSPFPDMKAFQVDALTISWKGMYAYAFPPPILVPKVLHKLREETSVVLLIAPMWPRQSWYPQILDLLIDIPVKLPLWPDLLSQNHNQNFHQNLETLNLVAWKLSNCGTSQRDFLKKLQKLWQMPERLLHRQFMMQDSEYITNGSSIGINSELSSLLKGLFNKYPSTRQLTPIWNLPLFLLALTKHPFEPLESADLKFLTLKTVFLVAIASASRVSEIHSLSLDDGHFRLERKGIKMLPNMEFLAKTQTMNRPWEPIYIPAFDSYATDSEDLKLCPCRALKIYINRTKSIRKSNRLFVTYQQNNHKEASKDSSARWIVSMVRFAYDNAESETLKIVRAHDTRRLSTSWALFCGASANDILRAAHWASETTFTSFYLKDVPDHQSIFAKTAILDSSKRGKQK</sequence>
<evidence type="ECO:0000256" key="1">
    <source>
        <dbReference type="ARBA" id="ARBA00023172"/>
    </source>
</evidence>
<dbReference type="GO" id="GO:0015074">
    <property type="term" value="P:DNA integration"/>
    <property type="evidence" value="ECO:0007669"/>
    <property type="project" value="InterPro"/>
</dbReference>
<evidence type="ECO:0000313" key="3">
    <source>
        <dbReference type="Proteomes" id="UP000005408"/>
    </source>
</evidence>
<dbReference type="AlphaFoldDB" id="A0A8W8K3B7"/>
<dbReference type="InterPro" id="IPR013762">
    <property type="entry name" value="Integrase-like_cat_sf"/>
</dbReference>
<name>A0A8W8K3B7_MAGGI</name>
<dbReference type="InterPro" id="IPR012337">
    <property type="entry name" value="RNaseH-like_sf"/>
</dbReference>
<dbReference type="Proteomes" id="UP000005408">
    <property type="component" value="Unassembled WGS sequence"/>
</dbReference>
<dbReference type="GO" id="GO:0003677">
    <property type="term" value="F:DNA binding"/>
    <property type="evidence" value="ECO:0007669"/>
    <property type="project" value="InterPro"/>
</dbReference>
<proteinExistence type="predicted"/>